<feature type="transmembrane region" description="Helical" evidence="5">
    <location>
        <begin position="249"/>
        <end position="267"/>
    </location>
</feature>
<feature type="transmembrane region" description="Helical" evidence="5">
    <location>
        <begin position="66"/>
        <end position="89"/>
    </location>
</feature>
<keyword evidence="4 5" id="KW-0472">Membrane</keyword>
<dbReference type="InterPro" id="IPR037185">
    <property type="entry name" value="EmrE-like"/>
</dbReference>
<evidence type="ECO:0000256" key="1">
    <source>
        <dbReference type="ARBA" id="ARBA00004141"/>
    </source>
</evidence>
<evidence type="ECO:0000256" key="4">
    <source>
        <dbReference type="ARBA" id="ARBA00023136"/>
    </source>
</evidence>
<dbReference type="Proteomes" id="UP001319883">
    <property type="component" value="Unassembled WGS sequence"/>
</dbReference>
<dbReference type="RefSeq" id="WP_163649186.1">
    <property type="nucleotide sequence ID" value="NZ_JAGXFC010000001.1"/>
</dbReference>
<evidence type="ECO:0000313" key="8">
    <source>
        <dbReference type="Proteomes" id="UP001319883"/>
    </source>
</evidence>
<proteinExistence type="predicted"/>
<dbReference type="PANTHER" id="PTHR32322">
    <property type="entry name" value="INNER MEMBRANE TRANSPORTER"/>
    <property type="match status" value="1"/>
</dbReference>
<feature type="domain" description="EamA" evidence="6">
    <location>
        <begin position="9"/>
        <end position="136"/>
    </location>
</feature>
<dbReference type="InterPro" id="IPR000620">
    <property type="entry name" value="EamA_dom"/>
</dbReference>
<feature type="transmembrane region" description="Helical" evidence="5">
    <location>
        <begin position="273"/>
        <end position="291"/>
    </location>
</feature>
<name>A0ABS7WU95_9GAMM</name>
<sequence length="308" mass="31991">MPLDASLRLLLLSALWGASFLFMRIAAPALGAFSTAFFRVLLGALGLMAILAVLRVPWRFQGRGRATLLIGVVNSGVPFAMFCLAAQVLPAGYSAMFNATTPLMGVMIGAAFFSEAMTRERLIGVSLGVVGVGVLVQAGPVPLSWQLAGGALACLVAAGCYGLSGFLVKRFIAERGGLDSRLLALGTQLGASLALAPLMVTEVATRPSLSTWVQPDVWGAMLALGLACTALAYLLYFRLLQELGPVKPLTVTMLVPAFGVLWGALFLGERVTLAHGIGGALIAVALWLILFKPAPRRAGAAPGAGDQA</sequence>
<comment type="caution">
    <text evidence="7">The sequence shown here is derived from an EMBL/GenBank/DDBJ whole genome shotgun (WGS) entry which is preliminary data.</text>
</comment>
<dbReference type="Pfam" id="PF00892">
    <property type="entry name" value="EamA"/>
    <property type="match status" value="2"/>
</dbReference>
<evidence type="ECO:0000259" key="6">
    <source>
        <dbReference type="Pfam" id="PF00892"/>
    </source>
</evidence>
<evidence type="ECO:0000256" key="3">
    <source>
        <dbReference type="ARBA" id="ARBA00022989"/>
    </source>
</evidence>
<feature type="transmembrane region" description="Helical" evidence="5">
    <location>
        <begin position="180"/>
        <end position="198"/>
    </location>
</feature>
<reference evidence="7 8" key="1">
    <citation type="submission" date="2021-05" db="EMBL/GenBank/DDBJ databases">
        <title>Petroleum and Energy Research Collection (APPE): ex situ preservation of microbial diversity associated with the oil industry and exploitation of its biotechnological potential.</title>
        <authorList>
            <person name="Paixao C.T.M."/>
            <person name="Gomes M.B."/>
            <person name="Oliveira V.M."/>
        </authorList>
    </citation>
    <scope>NUCLEOTIDE SEQUENCE [LARGE SCALE GENOMIC DNA]</scope>
    <source>
        <strain evidence="7 8">LIT2</strain>
    </source>
</reference>
<feature type="transmembrane region" description="Helical" evidence="5">
    <location>
        <begin position="95"/>
        <end position="113"/>
    </location>
</feature>
<gene>
    <name evidence="7" type="ORF">KGQ91_00510</name>
</gene>
<dbReference type="SUPFAM" id="SSF103481">
    <property type="entry name" value="Multidrug resistance efflux transporter EmrE"/>
    <property type="match status" value="2"/>
</dbReference>
<dbReference type="PANTHER" id="PTHR32322:SF9">
    <property type="entry name" value="AMINO-ACID METABOLITE EFFLUX PUMP-RELATED"/>
    <property type="match status" value="1"/>
</dbReference>
<feature type="domain" description="EamA" evidence="6">
    <location>
        <begin position="150"/>
        <end position="290"/>
    </location>
</feature>
<accession>A0ABS7WU95</accession>
<protein>
    <submittedName>
        <fullName evidence="7">EamA family transporter</fullName>
    </submittedName>
</protein>
<feature type="transmembrane region" description="Helical" evidence="5">
    <location>
        <begin position="147"/>
        <end position="168"/>
    </location>
</feature>
<evidence type="ECO:0000256" key="2">
    <source>
        <dbReference type="ARBA" id="ARBA00022692"/>
    </source>
</evidence>
<organism evidence="7 8">
    <name type="scientific">Modicisalibacter tunisiensis</name>
    <dbReference type="NCBI Taxonomy" id="390637"/>
    <lineage>
        <taxon>Bacteria</taxon>
        <taxon>Pseudomonadati</taxon>
        <taxon>Pseudomonadota</taxon>
        <taxon>Gammaproteobacteria</taxon>
        <taxon>Oceanospirillales</taxon>
        <taxon>Halomonadaceae</taxon>
        <taxon>Modicisalibacter</taxon>
    </lineage>
</organism>
<dbReference type="InterPro" id="IPR050638">
    <property type="entry name" value="AA-Vitamin_Transporters"/>
</dbReference>
<feature type="transmembrane region" description="Helical" evidence="5">
    <location>
        <begin position="218"/>
        <end position="237"/>
    </location>
</feature>
<feature type="transmembrane region" description="Helical" evidence="5">
    <location>
        <begin position="122"/>
        <end position="141"/>
    </location>
</feature>
<comment type="subcellular location">
    <subcellularLocation>
        <location evidence="1">Membrane</location>
        <topology evidence="1">Multi-pass membrane protein</topology>
    </subcellularLocation>
</comment>
<dbReference type="EMBL" id="JAGXFD010000001">
    <property type="protein sequence ID" value="MBZ9566180.1"/>
    <property type="molecule type" value="Genomic_DNA"/>
</dbReference>
<feature type="transmembrane region" description="Helical" evidence="5">
    <location>
        <begin position="36"/>
        <end position="54"/>
    </location>
</feature>
<keyword evidence="3 5" id="KW-1133">Transmembrane helix</keyword>
<evidence type="ECO:0000256" key="5">
    <source>
        <dbReference type="SAM" id="Phobius"/>
    </source>
</evidence>
<keyword evidence="2 5" id="KW-0812">Transmembrane</keyword>
<evidence type="ECO:0000313" key="7">
    <source>
        <dbReference type="EMBL" id="MBZ9566180.1"/>
    </source>
</evidence>
<keyword evidence="8" id="KW-1185">Reference proteome</keyword>